<feature type="domain" description="GPI inositol-deacylase winged helix" evidence="3">
    <location>
        <begin position="242"/>
        <end position="317"/>
    </location>
</feature>
<dbReference type="InterPro" id="IPR002110">
    <property type="entry name" value="Ankyrin_rpt"/>
</dbReference>
<dbReference type="Pfam" id="PF00023">
    <property type="entry name" value="Ank"/>
    <property type="match status" value="1"/>
</dbReference>
<dbReference type="InterPro" id="IPR054471">
    <property type="entry name" value="GPIID_WHD"/>
</dbReference>
<evidence type="ECO:0000313" key="6">
    <source>
        <dbReference type="Proteomes" id="UP000469558"/>
    </source>
</evidence>
<dbReference type="InterPro" id="IPR056884">
    <property type="entry name" value="NPHP3-like_N"/>
</dbReference>
<dbReference type="SUPFAM" id="SSF48403">
    <property type="entry name" value="Ankyrin repeat"/>
    <property type="match status" value="1"/>
</dbReference>
<name>A0A8T9C930_9HELO</name>
<keyword evidence="2" id="KW-0040">ANK repeat</keyword>
<evidence type="ECO:0000259" key="4">
    <source>
        <dbReference type="Pfam" id="PF24883"/>
    </source>
</evidence>
<dbReference type="PANTHER" id="PTHR10039:SF15">
    <property type="entry name" value="NACHT DOMAIN-CONTAINING PROTEIN"/>
    <property type="match status" value="1"/>
</dbReference>
<dbReference type="AlphaFoldDB" id="A0A8T9C930"/>
<dbReference type="PROSITE" id="PS50088">
    <property type="entry name" value="ANK_REPEAT"/>
    <property type="match status" value="1"/>
</dbReference>
<dbReference type="PROSITE" id="PS50297">
    <property type="entry name" value="ANK_REP_REGION"/>
    <property type="match status" value="1"/>
</dbReference>
<gene>
    <name evidence="5" type="primary">MIMI_R873</name>
    <name evidence="5" type="ORF">LSUE1_G002794</name>
</gene>
<reference evidence="5 6" key="1">
    <citation type="submission" date="2018-05" db="EMBL/GenBank/DDBJ databases">
        <title>Genome sequencing and assembly of the regulated plant pathogen Lachnellula willkommii and related sister species for the development of diagnostic species identification markers.</title>
        <authorList>
            <person name="Giroux E."/>
            <person name="Bilodeau G."/>
        </authorList>
    </citation>
    <scope>NUCLEOTIDE SEQUENCE [LARGE SCALE GENOMIC DNA]</scope>
    <source>
        <strain evidence="5 6">CBS 268.59</strain>
    </source>
</reference>
<sequence>MASTVINDLEKLFEKQDVGIIYLYCNYRRMLEQTVLNLLGSLTQQLAQQRPGISADLETLYQKHADKKSRADMEEILGLLRSEASRFSRVFIVVDALDECINSHDSRDILGSSLLDLSSSANVNVLITSRFIPGVTYAFENCNQLEIRAEVEDVKTYVQGNITRMPKFVLRNNELQDTIIEAIANAVDGMFLLAQLHLDSLTDKTSPKAMKLALKSLPKGSGALEMAYRGAVERIDSQKPGLRNLADQVLSWITYARRPLRTNELQQALAIEIDEEYLDEENFSDIEEMINVCAGLVTVDENSKVIRFIHYTTQEYFESIRKTRFPGCDDHVALSCITYLMHNDLEVDSSGRFSIDSTCDLVEYAAQHWGHHVRIASSTVVTPSTLRLLKMDKRLRSYSELSGNITSTHWQSSPSIALWAAAYFGLEDAAQLLLAEGADVNCKMNGETALYVASTEGFVGVVRKLLDAGSDVELTGGSRGTALSTAAYHGHNEIIRLLIPRSFPWWRHGTALKEAIDGGKPGTVTLLLENGADISSPYGTGDNLARAIFNGSESLVRIFIDRGVTIDPCRAMEVAAGQGHLDLVRSLIAKLGKGTEAKSWVQSGVGAAAGGDHIEIVTQLLQVRSDIDVNPAKIKACRSGSLRVLRFLLTEERGLFPHIMKLLEAAVRSRQEGSLKILFEYGLSYNVLRSDYRFEDAYKLVELALPDQNIVYLLLKHGYPFRDDHGLDNTVNDLTDAELNDFARRTVEGYQQNFERSYYYSHSFPHEEIDIWIDKDSILRS</sequence>
<dbReference type="SMART" id="SM00248">
    <property type="entry name" value="ANK"/>
    <property type="match status" value="4"/>
</dbReference>
<evidence type="ECO:0000256" key="2">
    <source>
        <dbReference type="PROSITE-ProRule" id="PRU00023"/>
    </source>
</evidence>
<accession>A0A8T9C930</accession>
<feature type="domain" description="Nephrocystin 3-like N-terminal" evidence="4">
    <location>
        <begin position="1"/>
        <end position="130"/>
    </location>
</feature>
<evidence type="ECO:0000256" key="1">
    <source>
        <dbReference type="ARBA" id="ARBA00022737"/>
    </source>
</evidence>
<dbReference type="Pfam" id="PF22939">
    <property type="entry name" value="WHD_GPIID"/>
    <property type="match status" value="1"/>
</dbReference>
<dbReference type="EMBL" id="QGMK01000458">
    <property type="protein sequence ID" value="TVY81572.1"/>
    <property type="molecule type" value="Genomic_DNA"/>
</dbReference>
<organism evidence="5 6">
    <name type="scientific">Lachnellula suecica</name>
    <dbReference type="NCBI Taxonomy" id="602035"/>
    <lineage>
        <taxon>Eukaryota</taxon>
        <taxon>Fungi</taxon>
        <taxon>Dikarya</taxon>
        <taxon>Ascomycota</taxon>
        <taxon>Pezizomycotina</taxon>
        <taxon>Leotiomycetes</taxon>
        <taxon>Helotiales</taxon>
        <taxon>Lachnaceae</taxon>
        <taxon>Lachnellula</taxon>
    </lineage>
</organism>
<dbReference type="PANTHER" id="PTHR10039">
    <property type="entry name" value="AMELOGENIN"/>
    <property type="match status" value="1"/>
</dbReference>
<dbReference type="Gene3D" id="3.40.50.300">
    <property type="entry name" value="P-loop containing nucleotide triphosphate hydrolases"/>
    <property type="match status" value="1"/>
</dbReference>
<keyword evidence="1" id="KW-0677">Repeat</keyword>
<dbReference type="InterPro" id="IPR036770">
    <property type="entry name" value="Ankyrin_rpt-contain_sf"/>
</dbReference>
<dbReference type="Proteomes" id="UP000469558">
    <property type="component" value="Unassembled WGS sequence"/>
</dbReference>
<dbReference type="Pfam" id="PF12796">
    <property type="entry name" value="Ank_2"/>
    <property type="match status" value="1"/>
</dbReference>
<proteinExistence type="predicted"/>
<dbReference type="Gene3D" id="1.25.40.20">
    <property type="entry name" value="Ankyrin repeat-containing domain"/>
    <property type="match status" value="1"/>
</dbReference>
<feature type="repeat" description="ANK" evidence="2">
    <location>
        <begin position="445"/>
        <end position="477"/>
    </location>
</feature>
<comment type="caution">
    <text evidence="5">The sequence shown here is derived from an EMBL/GenBank/DDBJ whole genome shotgun (WGS) entry which is preliminary data.</text>
</comment>
<dbReference type="Pfam" id="PF24883">
    <property type="entry name" value="NPHP3_N"/>
    <property type="match status" value="1"/>
</dbReference>
<evidence type="ECO:0000313" key="5">
    <source>
        <dbReference type="EMBL" id="TVY81572.1"/>
    </source>
</evidence>
<evidence type="ECO:0000259" key="3">
    <source>
        <dbReference type="Pfam" id="PF22939"/>
    </source>
</evidence>
<dbReference type="InterPro" id="IPR027417">
    <property type="entry name" value="P-loop_NTPase"/>
</dbReference>
<keyword evidence="6" id="KW-1185">Reference proteome</keyword>
<dbReference type="OrthoDB" id="195446at2759"/>
<protein>
    <submittedName>
        <fullName evidence="5">Putative ankyrin repeat protein</fullName>
    </submittedName>
</protein>